<evidence type="ECO:0000313" key="11">
    <source>
        <dbReference type="EMBL" id="CAG5138477.1"/>
    </source>
</evidence>
<accession>A0A8J2HRT3</accession>
<dbReference type="SUPFAM" id="SSF81338">
    <property type="entry name" value="Aquaporin-like"/>
    <property type="match status" value="1"/>
</dbReference>
<dbReference type="FunFam" id="1.20.1080.10:FF:000014">
    <property type="entry name" value="Aquaporin 1"/>
    <property type="match status" value="1"/>
</dbReference>
<feature type="transmembrane region" description="Helical" evidence="10">
    <location>
        <begin position="441"/>
        <end position="461"/>
    </location>
</feature>
<evidence type="ECO:0000256" key="10">
    <source>
        <dbReference type="SAM" id="Phobius"/>
    </source>
</evidence>
<evidence type="ECO:0000313" key="12">
    <source>
        <dbReference type="Proteomes" id="UP000676310"/>
    </source>
</evidence>
<dbReference type="Proteomes" id="UP000676310">
    <property type="component" value="Unassembled WGS sequence"/>
</dbReference>
<feature type="transmembrane region" description="Helical" evidence="10">
    <location>
        <begin position="234"/>
        <end position="258"/>
    </location>
</feature>
<dbReference type="Gene3D" id="1.20.1080.10">
    <property type="entry name" value="Glycerol uptake facilitator protein"/>
    <property type="match status" value="1"/>
</dbReference>
<keyword evidence="5" id="KW-0677">Repeat</keyword>
<dbReference type="PANTHER" id="PTHR19139:SF283">
    <property type="entry name" value="AQUAPORIN"/>
    <property type="match status" value="1"/>
</dbReference>
<dbReference type="InterPro" id="IPR034294">
    <property type="entry name" value="Aquaporin_transptr"/>
</dbReference>
<dbReference type="AlphaFoldDB" id="A0A8J2HRT3"/>
<sequence length="511" mass="56770">MAQANNPHPQYYGQTLQDGTIMESPVMPNHPRASSDSRQELLRLPAQPHPAHLDFHMESEQNVPQQQGDALGLRSMPSNVRRIGGQADPNDQWTPTRPRRPSQNVPYTPTTHRGPYIEDYSEEEEQQDPRMYRRRSNRRPQGPPVSYRNYVEQNSRYGPIPRNSVDANMQPQYADTPGKPNYEMYYPEYTDYPRRPPPRPVQGGSNGPPEYPSAKSVMRLPWAVWMGSNAKNHFVAFIGEFVGTTMFLFFAFSGTQVANIDSSANPSDNTTTNEAAGFSPIVLLYIALVFAFSLMVNVWVFFRISGGLFNPAVTFAMLLCRALSPIRAFLLIAAQITGSIFASFLVSVLFPTDFNVRTTLGEGTSLAQGVLIETILTAELVFTIFMLAKEKHKATFIAPVGIGLALFIAELVGVYYTGGSLNPARSFGPCVITGVFDTEHWIYWVGPAAGAIIAVVFYQFIKILEYEVANPGQDDDDKDQEVKEEIEKVREGSQEPDLESGRGVNPVAIGG</sequence>
<keyword evidence="3" id="KW-0813">Transport</keyword>
<dbReference type="GO" id="GO:0005886">
    <property type="term" value="C:plasma membrane"/>
    <property type="evidence" value="ECO:0007669"/>
    <property type="project" value="TreeGrafter"/>
</dbReference>
<feature type="region of interest" description="Disordered" evidence="9">
    <location>
        <begin position="1"/>
        <end position="210"/>
    </location>
</feature>
<name>A0A8J2HRT3_9PLEO</name>
<feature type="transmembrane region" description="Helical" evidence="10">
    <location>
        <begin position="278"/>
        <end position="302"/>
    </location>
</feature>
<reference evidence="11" key="1">
    <citation type="submission" date="2021-05" db="EMBL/GenBank/DDBJ databases">
        <authorList>
            <person name="Stam R."/>
        </authorList>
    </citation>
    <scope>NUCLEOTIDE SEQUENCE</scope>
    <source>
        <strain evidence="11">CS162</strain>
    </source>
</reference>
<keyword evidence="6 10" id="KW-1133">Transmembrane helix</keyword>
<dbReference type="RefSeq" id="XP_043163898.1">
    <property type="nucleotide sequence ID" value="XM_043307963.1"/>
</dbReference>
<organism evidence="11 12">
    <name type="scientific">Alternaria atra</name>
    <dbReference type="NCBI Taxonomy" id="119953"/>
    <lineage>
        <taxon>Eukaryota</taxon>
        <taxon>Fungi</taxon>
        <taxon>Dikarya</taxon>
        <taxon>Ascomycota</taxon>
        <taxon>Pezizomycotina</taxon>
        <taxon>Dothideomycetes</taxon>
        <taxon>Pleosporomycetidae</taxon>
        <taxon>Pleosporales</taxon>
        <taxon>Pleosporineae</taxon>
        <taxon>Pleosporaceae</taxon>
        <taxon>Alternaria</taxon>
        <taxon>Alternaria sect. Ulocladioides</taxon>
    </lineage>
</organism>
<evidence type="ECO:0000256" key="1">
    <source>
        <dbReference type="ARBA" id="ARBA00004141"/>
    </source>
</evidence>
<dbReference type="PANTHER" id="PTHR19139">
    <property type="entry name" value="AQUAPORIN TRANSPORTER"/>
    <property type="match status" value="1"/>
</dbReference>
<feature type="transmembrane region" description="Helical" evidence="10">
    <location>
        <begin position="328"/>
        <end position="350"/>
    </location>
</feature>
<evidence type="ECO:0000256" key="5">
    <source>
        <dbReference type="ARBA" id="ARBA00022737"/>
    </source>
</evidence>
<comment type="similarity">
    <text evidence="2">Belongs to the MIP/aquaporin (TC 1.A.8) family.</text>
</comment>
<dbReference type="OrthoDB" id="3222at2759"/>
<comment type="catalytic activity">
    <reaction evidence="8">
        <text>H2O(in) = H2O(out)</text>
        <dbReference type="Rhea" id="RHEA:29667"/>
        <dbReference type="ChEBI" id="CHEBI:15377"/>
    </reaction>
</comment>
<proteinExistence type="inferred from homology"/>
<dbReference type="InterPro" id="IPR023271">
    <property type="entry name" value="Aquaporin-like"/>
</dbReference>
<evidence type="ECO:0000256" key="4">
    <source>
        <dbReference type="ARBA" id="ARBA00022692"/>
    </source>
</evidence>
<gene>
    <name evidence="11" type="ORF">ALTATR162_LOCUS370</name>
</gene>
<feature type="transmembrane region" description="Helical" evidence="10">
    <location>
        <begin position="395"/>
        <end position="416"/>
    </location>
</feature>
<dbReference type="Pfam" id="PF00230">
    <property type="entry name" value="MIP"/>
    <property type="match status" value="1"/>
</dbReference>
<dbReference type="InterPro" id="IPR000425">
    <property type="entry name" value="MIP"/>
</dbReference>
<keyword evidence="12" id="KW-1185">Reference proteome</keyword>
<keyword evidence="7 10" id="KW-0472">Membrane</keyword>
<comment type="caution">
    <text evidence="11">The sequence shown here is derived from an EMBL/GenBank/DDBJ whole genome shotgun (WGS) entry which is preliminary data.</text>
</comment>
<evidence type="ECO:0000256" key="7">
    <source>
        <dbReference type="ARBA" id="ARBA00023136"/>
    </source>
</evidence>
<evidence type="ECO:0000256" key="8">
    <source>
        <dbReference type="ARBA" id="ARBA00034651"/>
    </source>
</evidence>
<evidence type="ECO:0000256" key="3">
    <source>
        <dbReference type="ARBA" id="ARBA00022448"/>
    </source>
</evidence>
<dbReference type="GO" id="GO:0015250">
    <property type="term" value="F:water channel activity"/>
    <property type="evidence" value="ECO:0007669"/>
    <property type="project" value="TreeGrafter"/>
</dbReference>
<feature type="compositionally biased region" description="Polar residues" evidence="9">
    <location>
        <begin position="1"/>
        <end position="18"/>
    </location>
</feature>
<feature type="region of interest" description="Disordered" evidence="9">
    <location>
        <begin position="472"/>
        <end position="511"/>
    </location>
</feature>
<dbReference type="GeneID" id="67015285"/>
<evidence type="ECO:0008006" key="13">
    <source>
        <dbReference type="Google" id="ProtNLM"/>
    </source>
</evidence>
<keyword evidence="4 10" id="KW-0812">Transmembrane</keyword>
<feature type="compositionally biased region" description="Polar residues" evidence="9">
    <location>
        <begin position="89"/>
        <end position="111"/>
    </location>
</feature>
<dbReference type="EMBL" id="CAJRGZ010000014">
    <property type="protein sequence ID" value="CAG5138477.1"/>
    <property type="molecule type" value="Genomic_DNA"/>
</dbReference>
<evidence type="ECO:0000256" key="6">
    <source>
        <dbReference type="ARBA" id="ARBA00022989"/>
    </source>
</evidence>
<comment type="subcellular location">
    <subcellularLocation>
        <location evidence="1">Membrane</location>
        <topology evidence="1">Multi-pass membrane protein</topology>
    </subcellularLocation>
</comment>
<protein>
    <recommendedName>
        <fullName evidence="13">Aquaporin-like protein</fullName>
    </recommendedName>
</protein>
<evidence type="ECO:0000256" key="2">
    <source>
        <dbReference type="ARBA" id="ARBA00006175"/>
    </source>
</evidence>
<feature type="transmembrane region" description="Helical" evidence="10">
    <location>
        <begin position="370"/>
        <end position="388"/>
    </location>
</feature>
<dbReference type="PRINTS" id="PR00783">
    <property type="entry name" value="MINTRINSICP"/>
</dbReference>
<feature type="compositionally biased region" description="Basic and acidic residues" evidence="9">
    <location>
        <begin position="480"/>
        <end position="493"/>
    </location>
</feature>
<evidence type="ECO:0000256" key="9">
    <source>
        <dbReference type="SAM" id="MobiDB-lite"/>
    </source>
</evidence>